<proteinExistence type="predicted"/>
<evidence type="ECO:0000256" key="1">
    <source>
        <dbReference type="SAM" id="MobiDB-lite"/>
    </source>
</evidence>
<reference evidence="3" key="1">
    <citation type="submission" date="2016-10" db="EMBL/GenBank/DDBJ databases">
        <authorList>
            <person name="Varghese N."/>
            <person name="Submissions S."/>
        </authorList>
    </citation>
    <scope>NUCLEOTIDE SEQUENCE [LARGE SCALE GENOMIC DNA]</scope>
    <source>
        <strain evidence="3">CGMCC 1.7736</strain>
    </source>
</reference>
<dbReference type="RefSeq" id="WP_089806570.1">
    <property type="nucleotide sequence ID" value="NZ_FOYT01000001.1"/>
</dbReference>
<keyword evidence="3" id="KW-1185">Reference proteome</keyword>
<dbReference type="OrthoDB" id="375443at2157"/>
<accession>A0A1I6GXL1</accession>
<dbReference type="EMBL" id="FOYT01000001">
    <property type="protein sequence ID" value="SFR46984.1"/>
    <property type="molecule type" value="Genomic_DNA"/>
</dbReference>
<dbReference type="STRING" id="553469.SAMN04487947_1798"/>
<feature type="region of interest" description="Disordered" evidence="1">
    <location>
        <begin position="1"/>
        <end position="28"/>
    </location>
</feature>
<gene>
    <name evidence="2" type="ORF">SAMN04487947_1798</name>
</gene>
<name>A0A1I6GXL1_9EURY</name>
<evidence type="ECO:0000313" key="2">
    <source>
        <dbReference type="EMBL" id="SFR46984.1"/>
    </source>
</evidence>
<organism evidence="2 3">
    <name type="scientific">Halogeometricum rufum</name>
    <dbReference type="NCBI Taxonomy" id="553469"/>
    <lineage>
        <taxon>Archaea</taxon>
        <taxon>Methanobacteriati</taxon>
        <taxon>Methanobacteriota</taxon>
        <taxon>Stenosarchaea group</taxon>
        <taxon>Halobacteria</taxon>
        <taxon>Halobacteriales</taxon>
        <taxon>Haloferacaceae</taxon>
        <taxon>Halogeometricum</taxon>
    </lineage>
</organism>
<dbReference type="Proteomes" id="UP000198531">
    <property type="component" value="Unassembled WGS sequence"/>
</dbReference>
<dbReference type="AlphaFoldDB" id="A0A1I6GXL1"/>
<sequence>MDRDAFDEVVREDRKEKTGSRESGHSNEIEREYRYKPFVECPRCTEWKLAAHVRQTREESSILAALGDWETAERWWQCTNCEGRFDVE</sequence>
<evidence type="ECO:0000313" key="3">
    <source>
        <dbReference type="Proteomes" id="UP000198531"/>
    </source>
</evidence>
<protein>
    <submittedName>
        <fullName evidence="2">Uncharacterized protein</fullName>
    </submittedName>
</protein>